<evidence type="ECO:0000256" key="3">
    <source>
        <dbReference type="ARBA" id="ARBA00022729"/>
    </source>
</evidence>
<evidence type="ECO:0000256" key="1">
    <source>
        <dbReference type="ARBA" id="ARBA00004561"/>
    </source>
</evidence>
<comment type="similarity">
    <text evidence="2">Belongs to the fimbrial protein family.</text>
</comment>
<dbReference type="InterPro" id="IPR054160">
    <property type="entry name" value="MrkD_recept-bd"/>
</dbReference>
<reference evidence="8 9" key="1">
    <citation type="submission" date="2019-09" db="EMBL/GenBank/DDBJ databases">
        <authorList>
            <person name="Chandra G."/>
            <person name="Truman W A."/>
        </authorList>
    </citation>
    <scope>NUCLEOTIDE SEQUENCE [LARGE SCALE GENOMIC DNA]</scope>
    <source>
        <strain evidence="8">PS685</strain>
    </source>
</reference>
<dbReference type="GO" id="GO:0043709">
    <property type="term" value="P:cell adhesion involved in single-species biofilm formation"/>
    <property type="evidence" value="ECO:0007669"/>
    <property type="project" value="TreeGrafter"/>
</dbReference>
<keyword evidence="5" id="KW-0472">Membrane</keyword>
<dbReference type="Gene3D" id="2.60.40.3310">
    <property type="match status" value="1"/>
</dbReference>
<keyword evidence="5" id="KW-0812">Transmembrane</keyword>
<keyword evidence="5" id="KW-1133">Transmembrane helix</keyword>
<dbReference type="InterPro" id="IPR000259">
    <property type="entry name" value="Adhesion_dom_fimbrial"/>
</dbReference>
<evidence type="ECO:0000256" key="5">
    <source>
        <dbReference type="SAM" id="Phobius"/>
    </source>
</evidence>
<dbReference type="PANTHER" id="PTHR33420:SF12">
    <property type="entry name" value="FIMBRIN-LIKE PROTEIN FIMI-RELATED"/>
    <property type="match status" value="1"/>
</dbReference>
<keyword evidence="4" id="KW-0281">Fimbrium</keyword>
<dbReference type="Gene3D" id="2.60.40.1090">
    <property type="entry name" value="Fimbrial-type adhesion domain"/>
    <property type="match status" value="1"/>
</dbReference>
<dbReference type="AlphaFoldDB" id="A0A5E6YTV3"/>
<feature type="domain" description="MrkD-like receptor binding" evidence="7">
    <location>
        <begin position="50"/>
        <end position="169"/>
    </location>
</feature>
<name>A0A5E6YTV3_PSEFL</name>
<dbReference type="InterPro" id="IPR036937">
    <property type="entry name" value="Adhesion_dom_fimbrial_sf"/>
</dbReference>
<evidence type="ECO:0000256" key="4">
    <source>
        <dbReference type="ARBA" id="ARBA00023263"/>
    </source>
</evidence>
<comment type="subcellular location">
    <subcellularLocation>
        <location evidence="1">Fimbrium</location>
    </subcellularLocation>
</comment>
<sequence>MILSKYKISAFIVKHRGQAIFGLFFIAFSNIAIASCSFYNGATSEVRKDINFGSVIVQRDSPVGTVLATTSTGPYHNAYPFFGCNTSWTYRWTNEIFTVLSPMTNRIYNTNIDGIGISTNNESNTYIVPYDEPLGANNYVFIPRGMRVRLIKTKAGAVGAGNLTTGRIARASIVGNFYTANITLVGVNTIVPVACSVTSASINVPMGDGIPMSTFTGPGSVAAEIPFAIELNCDANTRVQVKLDGSPHASAVEGVLALNSTPSGTMAKGIGLQLLHNSTPVKLATNITVGTVTNEGNYSIPLTARYYQTGASVSGGVANSTATFTLTYN</sequence>
<organism evidence="8 9">
    <name type="scientific">Pseudomonas fluorescens</name>
    <dbReference type="NCBI Taxonomy" id="294"/>
    <lineage>
        <taxon>Bacteria</taxon>
        <taxon>Pseudomonadati</taxon>
        <taxon>Pseudomonadota</taxon>
        <taxon>Gammaproteobacteria</taxon>
        <taxon>Pseudomonadales</taxon>
        <taxon>Pseudomonadaceae</taxon>
        <taxon>Pseudomonas</taxon>
    </lineage>
</organism>
<evidence type="ECO:0000259" key="6">
    <source>
        <dbReference type="Pfam" id="PF00419"/>
    </source>
</evidence>
<dbReference type="SUPFAM" id="SSF49401">
    <property type="entry name" value="Bacterial adhesins"/>
    <property type="match status" value="1"/>
</dbReference>
<evidence type="ECO:0000256" key="2">
    <source>
        <dbReference type="ARBA" id="ARBA00006671"/>
    </source>
</evidence>
<dbReference type="GO" id="GO:0009289">
    <property type="term" value="C:pilus"/>
    <property type="evidence" value="ECO:0007669"/>
    <property type="project" value="UniProtKB-SubCell"/>
</dbReference>
<evidence type="ECO:0000259" key="7">
    <source>
        <dbReference type="Pfam" id="PF22003"/>
    </source>
</evidence>
<accession>A0A5E6YTV3</accession>
<evidence type="ECO:0000313" key="8">
    <source>
        <dbReference type="EMBL" id="VVN55271.1"/>
    </source>
</evidence>
<dbReference type="RefSeq" id="WP_150628639.1">
    <property type="nucleotide sequence ID" value="NZ_CABVHO010000013.1"/>
</dbReference>
<feature type="transmembrane region" description="Helical" evidence="5">
    <location>
        <begin position="20"/>
        <end position="42"/>
    </location>
</feature>
<dbReference type="Proteomes" id="UP000326437">
    <property type="component" value="Unassembled WGS sequence"/>
</dbReference>
<dbReference type="Pfam" id="PF00419">
    <property type="entry name" value="Fimbrial"/>
    <property type="match status" value="1"/>
</dbReference>
<dbReference type="InterPro" id="IPR008966">
    <property type="entry name" value="Adhesion_dom_sf"/>
</dbReference>
<dbReference type="InterPro" id="IPR050263">
    <property type="entry name" value="Bact_Fimbrial_Adh_Pro"/>
</dbReference>
<dbReference type="PANTHER" id="PTHR33420">
    <property type="entry name" value="FIMBRIAL SUBUNIT ELFA-RELATED"/>
    <property type="match status" value="1"/>
</dbReference>
<gene>
    <name evidence="8" type="primary">mrkD</name>
    <name evidence="8" type="ORF">PS685_01832</name>
</gene>
<evidence type="ECO:0000313" key="9">
    <source>
        <dbReference type="Proteomes" id="UP000326437"/>
    </source>
</evidence>
<protein>
    <submittedName>
        <fullName evidence="8">Fimbria adhesin protein</fullName>
    </submittedName>
</protein>
<proteinExistence type="inferred from homology"/>
<dbReference type="Pfam" id="PF22003">
    <property type="entry name" value="MrkDrd"/>
    <property type="match status" value="1"/>
</dbReference>
<dbReference type="OrthoDB" id="6052505at2"/>
<feature type="domain" description="Fimbrial-type adhesion" evidence="6">
    <location>
        <begin position="189"/>
        <end position="328"/>
    </location>
</feature>
<keyword evidence="3" id="KW-0732">Signal</keyword>
<dbReference type="EMBL" id="CABVHO010000013">
    <property type="protein sequence ID" value="VVN55271.1"/>
    <property type="molecule type" value="Genomic_DNA"/>
</dbReference>